<evidence type="ECO:0000313" key="8">
    <source>
        <dbReference type="Proteomes" id="UP000321250"/>
    </source>
</evidence>
<evidence type="ECO:0000256" key="4">
    <source>
        <dbReference type="ARBA" id="ARBA00022823"/>
    </source>
</evidence>
<evidence type="ECO:0000256" key="2">
    <source>
        <dbReference type="ARBA" id="ARBA00011484"/>
    </source>
</evidence>
<dbReference type="InterPro" id="IPR011053">
    <property type="entry name" value="Single_hybrid_motif"/>
</dbReference>
<dbReference type="Proteomes" id="UP000321250">
    <property type="component" value="Unassembled WGS sequence"/>
</dbReference>
<dbReference type="OrthoDB" id="7363068at2"/>
<organism evidence="7 8">
    <name type="scientific">Sphingomonas ginsenosidivorax</name>
    <dbReference type="NCBI Taxonomy" id="862135"/>
    <lineage>
        <taxon>Bacteria</taxon>
        <taxon>Pseudomonadati</taxon>
        <taxon>Pseudomonadota</taxon>
        <taxon>Alphaproteobacteria</taxon>
        <taxon>Sphingomonadales</taxon>
        <taxon>Sphingomonadaceae</taxon>
        <taxon>Sphingomonas</taxon>
    </lineage>
</organism>
<comment type="subunit">
    <text evidence="2">Forms a 24-polypeptide structural core with octahedral symmetry.</text>
</comment>
<keyword evidence="5" id="KW-0012">Acyltransferase</keyword>
<dbReference type="Gene3D" id="2.40.50.100">
    <property type="match status" value="1"/>
</dbReference>
<dbReference type="InterPro" id="IPR000089">
    <property type="entry name" value="Biotin_lipoyl"/>
</dbReference>
<evidence type="ECO:0000256" key="5">
    <source>
        <dbReference type="ARBA" id="ARBA00023315"/>
    </source>
</evidence>
<dbReference type="GO" id="GO:0031405">
    <property type="term" value="F:lipoic acid binding"/>
    <property type="evidence" value="ECO:0007669"/>
    <property type="project" value="TreeGrafter"/>
</dbReference>
<dbReference type="CDD" id="cd06849">
    <property type="entry name" value="lipoyl_domain"/>
    <property type="match status" value="1"/>
</dbReference>
<dbReference type="GO" id="GO:0005737">
    <property type="term" value="C:cytoplasm"/>
    <property type="evidence" value="ECO:0007669"/>
    <property type="project" value="TreeGrafter"/>
</dbReference>
<comment type="cofactor">
    <cofactor evidence="1">
        <name>(R)-lipoate</name>
        <dbReference type="ChEBI" id="CHEBI:83088"/>
    </cofactor>
</comment>
<keyword evidence="3" id="KW-0808">Transferase</keyword>
<sequence length="76" mass="8122">MATDILLPKLGFSMTEAQIAEWLVEDGSHVNEGDPLYSLEADKSTNEVEAPATGTLTILADPGETYEVGTVLGRIE</sequence>
<dbReference type="PANTHER" id="PTHR43178:SF5">
    <property type="entry name" value="LIPOAMIDE ACYLTRANSFERASE COMPONENT OF BRANCHED-CHAIN ALPHA-KETO ACID DEHYDROGENASE COMPLEX, MITOCHONDRIAL"/>
    <property type="match status" value="1"/>
</dbReference>
<feature type="domain" description="Lipoyl-binding" evidence="6">
    <location>
        <begin position="2"/>
        <end position="76"/>
    </location>
</feature>
<evidence type="ECO:0000259" key="6">
    <source>
        <dbReference type="PROSITE" id="PS50968"/>
    </source>
</evidence>
<dbReference type="InterPro" id="IPR003016">
    <property type="entry name" value="2-oxoA_DH_lipoyl-BS"/>
</dbReference>
<accession>A0A5C6UCZ5</accession>
<keyword evidence="8" id="KW-1185">Reference proteome</keyword>
<dbReference type="AlphaFoldDB" id="A0A5C6UCZ5"/>
<dbReference type="PROSITE" id="PS00189">
    <property type="entry name" value="LIPOYL"/>
    <property type="match status" value="1"/>
</dbReference>
<dbReference type="GO" id="GO:0016407">
    <property type="term" value="F:acetyltransferase activity"/>
    <property type="evidence" value="ECO:0007669"/>
    <property type="project" value="TreeGrafter"/>
</dbReference>
<dbReference type="PROSITE" id="PS50968">
    <property type="entry name" value="BIOTINYL_LIPOYL"/>
    <property type="match status" value="1"/>
</dbReference>
<keyword evidence="4" id="KW-0450">Lipoyl</keyword>
<comment type="caution">
    <text evidence="7">The sequence shown here is derived from an EMBL/GenBank/DDBJ whole genome shotgun (WGS) entry which is preliminary data.</text>
</comment>
<proteinExistence type="predicted"/>
<protein>
    <submittedName>
        <fullName evidence="7">Biotin/lipoyl-binding protein</fullName>
    </submittedName>
</protein>
<dbReference type="Pfam" id="PF00364">
    <property type="entry name" value="Biotin_lipoyl"/>
    <property type="match status" value="1"/>
</dbReference>
<dbReference type="EMBL" id="VOQR01000001">
    <property type="protein sequence ID" value="TXC70270.1"/>
    <property type="molecule type" value="Genomic_DNA"/>
</dbReference>
<dbReference type="SUPFAM" id="SSF51230">
    <property type="entry name" value="Single hybrid motif"/>
    <property type="match status" value="1"/>
</dbReference>
<gene>
    <name evidence="7" type="ORF">FSB78_04410</name>
</gene>
<evidence type="ECO:0000313" key="7">
    <source>
        <dbReference type="EMBL" id="TXC70270.1"/>
    </source>
</evidence>
<name>A0A5C6UCZ5_9SPHN</name>
<evidence type="ECO:0000256" key="1">
    <source>
        <dbReference type="ARBA" id="ARBA00001938"/>
    </source>
</evidence>
<reference evidence="7 8" key="1">
    <citation type="journal article" date="2013" name="Antonie Van Leeuwenhoek">
        <title>Sphingomonas ginsenosidivorax sp. nov., with the ability to transform ginsenosides.</title>
        <authorList>
            <person name="Jin X.F."/>
            <person name="Kim J.K."/>
            <person name="Liu Q.M."/>
            <person name="Kang M.S."/>
            <person name="He D."/>
            <person name="Jin F.X."/>
            <person name="Kim S.C."/>
            <person name="Im W.T."/>
        </authorList>
    </citation>
    <scope>NUCLEOTIDE SEQUENCE [LARGE SCALE GENOMIC DNA]</scope>
    <source>
        <strain evidence="7 8">KHI67</strain>
    </source>
</reference>
<dbReference type="InterPro" id="IPR050743">
    <property type="entry name" value="2-oxoacid_DH_E2_comp"/>
</dbReference>
<evidence type="ECO:0000256" key="3">
    <source>
        <dbReference type="ARBA" id="ARBA00022679"/>
    </source>
</evidence>
<dbReference type="PANTHER" id="PTHR43178">
    <property type="entry name" value="DIHYDROLIPOAMIDE ACETYLTRANSFERASE COMPONENT OF PYRUVATE DEHYDROGENASE COMPLEX"/>
    <property type="match status" value="1"/>
</dbReference>
<dbReference type="RefSeq" id="WP_147080301.1">
    <property type="nucleotide sequence ID" value="NZ_VOQR01000001.1"/>
</dbReference>